<dbReference type="EMBL" id="VFQE01000002">
    <property type="protein sequence ID" value="TQN38025.1"/>
    <property type="molecule type" value="Genomic_DNA"/>
</dbReference>
<dbReference type="Pfam" id="PF05145">
    <property type="entry name" value="AbrB"/>
    <property type="match status" value="1"/>
</dbReference>
<dbReference type="RefSeq" id="WP_142027914.1">
    <property type="nucleotide sequence ID" value="NZ_VFQE01000002.1"/>
</dbReference>
<comment type="caution">
    <text evidence="2">The sequence shown here is derived from an EMBL/GenBank/DDBJ whole genome shotgun (WGS) entry which is preliminary data.</text>
</comment>
<dbReference type="AlphaFoldDB" id="A0A543P1N1"/>
<feature type="transmembrane region" description="Helical" evidence="1">
    <location>
        <begin position="309"/>
        <end position="341"/>
    </location>
</feature>
<evidence type="ECO:0008006" key="4">
    <source>
        <dbReference type="Google" id="ProtNLM"/>
    </source>
</evidence>
<keyword evidence="1" id="KW-0472">Membrane</keyword>
<feature type="transmembrane region" description="Helical" evidence="1">
    <location>
        <begin position="187"/>
        <end position="208"/>
    </location>
</feature>
<organism evidence="2 3">
    <name type="scientific">Blastococcus colisei</name>
    <dbReference type="NCBI Taxonomy" id="1564162"/>
    <lineage>
        <taxon>Bacteria</taxon>
        <taxon>Bacillati</taxon>
        <taxon>Actinomycetota</taxon>
        <taxon>Actinomycetes</taxon>
        <taxon>Geodermatophilales</taxon>
        <taxon>Geodermatophilaceae</taxon>
        <taxon>Blastococcus</taxon>
    </lineage>
</organism>
<dbReference type="PIRSF" id="PIRSF038991">
    <property type="entry name" value="Protein_AbrB"/>
    <property type="match status" value="1"/>
</dbReference>
<dbReference type="GO" id="GO:0010468">
    <property type="term" value="P:regulation of gene expression"/>
    <property type="evidence" value="ECO:0007669"/>
    <property type="project" value="InterPro"/>
</dbReference>
<dbReference type="InterPro" id="IPR007820">
    <property type="entry name" value="AbrB_fam"/>
</dbReference>
<name>A0A543P1N1_9ACTN</name>
<feature type="transmembrane region" description="Helical" evidence="1">
    <location>
        <begin position="155"/>
        <end position="175"/>
    </location>
</feature>
<evidence type="ECO:0000256" key="1">
    <source>
        <dbReference type="SAM" id="Phobius"/>
    </source>
</evidence>
<dbReference type="NCBIfam" id="TIGR03082">
    <property type="entry name" value="Gneg_AbrB_dup"/>
    <property type="match status" value="2"/>
</dbReference>
<dbReference type="OrthoDB" id="5188485at2"/>
<feature type="transmembrane region" description="Helical" evidence="1">
    <location>
        <begin position="58"/>
        <end position="76"/>
    </location>
</feature>
<sequence>MRASRPGRRALRLLLLAVVVAGVAALLELAGLPSPHLFAGLLVGLAYAFVAKDELRTPGWLGTSAQAVIGVVMGVLVQPDTLGTLAGYWLPITLITLATLLLTVLAGLLLARFTSVDRTTATFGMIAGGAAGIVAVSDELGADGRLVAVLQYLRVLLIVVLMPIAVVVVFDGSGAQGALADGGSHPWPLATLAVLAIAVVGAWAGRLAHLPAPSLLGPLIITAVLAAFDVPLLEGVPWPLTAAAFAVIGAQVGLRFTPDTLKTLRRVLPAGLALIVGLIVVSGGLGVLLSELTGLSPLDGYLATTPGGIFVVLAVATGSGADGTVVLAVQVLRMLVMLLAGPPLARLLRNR</sequence>
<dbReference type="InterPro" id="IPR017516">
    <property type="entry name" value="AbrB_dup"/>
</dbReference>
<keyword evidence="3" id="KW-1185">Reference proteome</keyword>
<feature type="transmembrane region" description="Helical" evidence="1">
    <location>
        <begin position="238"/>
        <end position="256"/>
    </location>
</feature>
<dbReference type="PANTHER" id="PTHR38457:SF1">
    <property type="entry name" value="REGULATOR ABRB-RELATED"/>
    <property type="match status" value="1"/>
</dbReference>
<dbReference type="PANTHER" id="PTHR38457">
    <property type="entry name" value="REGULATOR ABRB-RELATED"/>
    <property type="match status" value="1"/>
</dbReference>
<dbReference type="Proteomes" id="UP000319865">
    <property type="component" value="Unassembled WGS sequence"/>
</dbReference>
<feature type="transmembrane region" description="Helical" evidence="1">
    <location>
        <begin position="88"/>
        <end position="111"/>
    </location>
</feature>
<keyword evidence="1" id="KW-1133">Transmembrane helix</keyword>
<accession>A0A543P1N1</accession>
<feature type="transmembrane region" description="Helical" evidence="1">
    <location>
        <begin position="268"/>
        <end position="289"/>
    </location>
</feature>
<proteinExistence type="predicted"/>
<reference evidence="2 3" key="1">
    <citation type="submission" date="2019-06" db="EMBL/GenBank/DDBJ databases">
        <title>Sequencing the genomes of 1000 actinobacteria strains.</title>
        <authorList>
            <person name="Klenk H.-P."/>
        </authorList>
    </citation>
    <scope>NUCLEOTIDE SEQUENCE [LARGE SCALE GENOMIC DNA]</scope>
    <source>
        <strain evidence="2 3">DSM 46837</strain>
    </source>
</reference>
<feature type="transmembrane region" description="Helical" evidence="1">
    <location>
        <begin position="35"/>
        <end position="51"/>
    </location>
</feature>
<keyword evidence="1" id="KW-0812">Transmembrane</keyword>
<evidence type="ECO:0000313" key="2">
    <source>
        <dbReference type="EMBL" id="TQN38025.1"/>
    </source>
</evidence>
<evidence type="ECO:0000313" key="3">
    <source>
        <dbReference type="Proteomes" id="UP000319865"/>
    </source>
</evidence>
<protein>
    <recommendedName>
        <fullName evidence="4">AbrB family transcriptional regulator</fullName>
    </recommendedName>
</protein>
<dbReference type="GO" id="GO:0016020">
    <property type="term" value="C:membrane"/>
    <property type="evidence" value="ECO:0007669"/>
    <property type="project" value="InterPro"/>
</dbReference>
<gene>
    <name evidence="2" type="ORF">FHU33_4705</name>
</gene>